<comment type="catalytic activity">
    <reaction evidence="2 20">
        <text>a 1,2-diacyl-sn-glycero-3-phosphocholine + H2O = a 1-acyl-sn-glycero-3-phosphocholine + a fatty acid + H(+)</text>
        <dbReference type="Rhea" id="RHEA:15801"/>
        <dbReference type="ChEBI" id="CHEBI:15377"/>
        <dbReference type="ChEBI" id="CHEBI:15378"/>
        <dbReference type="ChEBI" id="CHEBI:28868"/>
        <dbReference type="ChEBI" id="CHEBI:57643"/>
        <dbReference type="ChEBI" id="CHEBI:58168"/>
        <dbReference type="EC" id="3.1.1.4"/>
    </reaction>
</comment>
<protein>
    <recommendedName>
        <fullName evidence="7 20">Phospholipase A1</fullName>
        <ecNumber evidence="5 20">3.1.1.32</ecNumber>
        <ecNumber evidence="6 20">3.1.1.4</ecNumber>
    </recommendedName>
    <alternativeName>
        <fullName evidence="20">Phosphatidylcholine 1-acylhydrolase</fullName>
    </alternativeName>
</protein>
<feature type="chain" id="PRO_5019620138" description="Phospholipase A1" evidence="20">
    <location>
        <begin position="25"/>
        <end position="354"/>
    </location>
</feature>
<comment type="cofactor">
    <cofactor evidence="20">
        <name>Ca(2+)</name>
        <dbReference type="ChEBI" id="CHEBI:29108"/>
    </cofactor>
    <text evidence="20">Binds 1 Ca(2+) ion per monomer. In the dimeric form the Ca(2+) is bound by different amino acids with binding of each Ca(2+) shared with ligands coming from each monomer. The Ca(2+) ion may have a role in catalysis.</text>
</comment>
<evidence type="ECO:0000256" key="8">
    <source>
        <dbReference type="ARBA" id="ARBA00022452"/>
    </source>
</evidence>
<evidence type="ECO:0000256" key="18">
    <source>
        <dbReference type="PIRSR" id="PIRSR603187-1"/>
    </source>
</evidence>
<dbReference type="InterPro" id="IPR003187">
    <property type="entry name" value="PLipase_A1"/>
</dbReference>
<evidence type="ECO:0000256" key="11">
    <source>
        <dbReference type="ARBA" id="ARBA00022729"/>
    </source>
</evidence>
<feature type="binding site" description="in dimeric form" evidence="19">
    <location>
        <position position="268"/>
    </location>
    <ligand>
        <name>Ca(2+)</name>
        <dbReference type="ChEBI" id="CHEBI:29108"/>
        <label>1</label>
    </ligand>
</feature>
<dbReference type="SUPFAM" id="SSF56931">
    <property type="entry name" value="Outer membrane phospholipase A (OMPLA)"/>
    <property type="match status" value="1"/>
</dbReference>
<dbReference type="GO" id="GO:0009279">
    <property type="term" value="C:cell outer membrane"/>
    <property type="evidence" value="ECO:0007669"/>
    <property type="project" value="UniProtKB-SubCell"/>
</dbReference>
<dbReference type="EC" id="3.1.1.32" evidence="5 20"/>
<feature type="signal peptide" evidence="20">
    <location>
        <begin position="1"/>
        <end position="24"/>
    </location>
</feature>
<keyword evidence="16" id="KW-0472">Membrane</keyword>
<keyword evidence="10 19" id="KW-0479">Metal-binding</keyword>
<dbReference type="GO" id="GO:0004623">
    <property type="term" value="F:phospholipase A2 activity"/>
    <property type="evidence" value="ECO:0007669"/>
    <property type="project" value="UniProtKB-EC"/>
</dbReference>
<dbReference type="PRINTS" id="PR01486">
    <property type="entry name" value="PHPHLIPASEA1"/>
</dbReference>
<dbReference type="OrthoDB" id="188433at2"/>
<evidence type="ECO:0000256" key="10">
    <source>
        <dbReference type="ARBA" id="ARBA00022723"/>
    </source>
</evidence>
<keyword evidence="23" id="KW-1185">Reference proteome</keyword>
<dbReference type="STRING" id="867345.SAMN05421693_11040"/>
<keyword evidence="13 19" id="KW-0106">Calcium</keyword>
<dbReference type="AlphaFoldDB" id="A0A1H9BRF0"/>
<evidence type="ECO:0000256" key="1">
    <source>
        <dbReference type="ARBA" id="ARBA00000111"/>
    </source>
</evidence>
<evidence type="ECO:0000256" key="2">
    <source>
        <dbReference type="ARBA" id="ARBA00001604"/>
    </source>
</evidence>
<evidence type="ECO:0000256" key="19">
    <source>
        <dbReference type="PIRSR" id="PIRSR603187-2"/>
    </source>
</evidence>
<evidence type="ECO:0000256" key="12">
    <source>
        <dbReference type="ARBA" id="ARBA00022801"/>
    </source>
</evidence>
<keyword evidence="8" id="KW-1134">Transmembrane beta strand</keyword>
<dbReference type="Gene3D" id="2.40.230.10">
    <property type="entry name" value="Phospholipase A1"/>
    <property type="match status" value="1"/>
</dbReference>
<evidence type="ECO:0000256" key="3">
    <source>
        <dbReference type="ARBA" id="ARBA00010525"/>
    </source>
</evidence>
<sequence>MHAHTLRFFALVPFLLFLPTSVLATPLTEALQSCAGITDDTARLTCYDHLATQSGPHDQDRSPTPLPRILALPGPAEARDPDPNRRPSSRIDAVWGFAPDSSRYVIASHRPSYLLPARYSDRPNEQPFSPLAALADVERAKLDPVEARFQFSFKTRLWTTDDRRWGLWGAYTQQSQWQVYNDKDGASRPFRETNYMPELILSYRPELSLGGFHWRLLNVGYNHQSNGRAEPLSRSWDRLFAEVGVERGDLVLNARVWHRVQESDTRDDNPDITDYLGYGDLTAFWQRGGHSYTLMLRGRPATGKGAVQATWMSPPILGPLRAYTQVFSGYGESMIDYNWRQNTLGFGLALSDLY</sequence>
<evidence type="ECO:0000256" key="16">
    <source>
        <dbReference type="ARBA" id="ARBA00023136"/>
    </source>
</evidence>
<evidence type="ECO:0000256" key="7">
    <source>
        <dbReference type="ARBA" id="ARBA00021726"/>
    </source>
</evidence>
<dbReference type="Pfam" id="PF02253">
    <property type="entry name" value="PLA1"/>
    <property type="match status" value="1"/>
</dbReference>
<evidence type="ECO:0000256" key="14">
    <source>
        <dbReference type="ARBA" id="ARBA00022963"/>
    </source>
</evidence>
<evidence type="ECO:0000256" key="9">
    <source>
        <dbReference type="ARBA" id="ARBA00022692"/>
    </source>
</evidence>
<comment type="subcellular location">
    <subcellularLocation>
        <location evidence="20">Cell outer membrane</location>
        <topology evidence="20">Multi-pass membrane protein</topology>
    </subcellularLocation>
    <text evidence="20">One of the very few enzymes located there.</text>
</comment>
<feature type="region of interest" description="Disordered" evidence="21">
    <location>
        <begin position="53"/>
        <end position="88"/>
    </location>
</feature>
<dbReference type="InterPro" id="IPR036541">
    <property type="entry name" value="PLipase_A1_sf"/>
</dbReference>
<dbReference type="EMBL" id="FOFO01000010">
    <property type="protein sequence ID" value="SEP91143.1"/>
    <property type="molecule type" value="Genomic_DNA"/>
</dbReference>
<feature type="binding site" description="in dimeric form" evidence="19">
    <location>
        <position position="233"/>
    </location>
    <ligand>
        <name>Ca(2+)</name>
        <dbReference type="ChEBI" id="CHEBI:29108"/>
        <label>1</label>
    </ligand>
</feature>
<gene>
    <name evidence="22" type="ORF">SAMN05421693_11040</name>
</gene>
<keyword evidence="11 20" id="KW-0732">Signal</keyword>
<proteinExistence type="inferred from homology"/>
<keyword evidence="9" id="KW-0812">Transmembrane</keyword>
<evidence type="ECO:0000256" key="17">
    <source>
        <dbReference type="ARBA" id="ARBA00023237"/>
    </source>
</evidence>
<evidence type="ECO:0000256" key="21">
    <source>
        <dbReference type="SAM" id="MobiDB-lite"/>
    </source>
</evidence>
<dbReference type="GO" id="GO:0008970">
    <property type="term" value="F:phospholipase A1 activity"/>
    <property type="evidence" value="ECO:0007669"/>
    <property type="project" value="UniProtKB-EC"/>
</dbReference>
<comment type="catalytic activity">
    <reaction evidence="1 20">
        <text>a 1,2-diacyl-sn-glycero-3-phosphocholine + H2O = a 2-acyl-sn-glycero-3-phosphocholine + a fatty acid + H(+)</text>
        <dbReference type="Rhea" id="RHEA:18689"/>
        <dbReference type="ChEBI" id="CHEBI:15377"/>
        <dbReference type="ChEBI" id="CHEBI:15378"/>
        <dbReference type="ChEBI" id="CHEBI:28868"/>
        <dbReference type="ChEBI" id="CHEBI:57643"/>
        <dbReference type="ChEBI" id="CHEBI:57875"/>
        <dbReference type="EC" id="3.1.1.32"/>
    </reaction>
</comment>
<dbReference type="GO" id="GO:0016042">
    <property type="term" value="P:lipid catabolic process"/>
    <property type="evidence" value="ECO:0007669"/>
    <property type="project" value="UniProtKB-KW"/>
</dbReference>
<feature type="binding site" description="in dimeric form" evidence="19">
    <location>
        <position position="187"/>
    </location>
    <ligand>
        <name>Ca(2+)</name>
        <dbReference type="ChEBI" id="CHEBI:29108"/>
        <label>1</label>
    </ligand>
</feature>
<name>A0A1H9BRF0_9GAMM</name>
<keyword evidence="17 20" id="KW-0998">Cell outer membrane</keyword>
<dbReference type="RefSeq" id="WP_090205560.1">
    <property type="nucleotide sequence ID" value="NZ_FOFO01000010.1"/>
</dbReference>
<feature type="binding site" description="in dimeric form" evidence="19">
    <location>
        <position position="228"/>
    </location>
    <ligand>
        <name>Ca(2+)</name>
        <dbReference type="ChEBI" id="CHEBI:29108"/>
        <label>1</label>
    </ligand>
</feature>
<evidence type="ECO:0000256" key="6">
    <source>
        <dbReference type="ARBA" id="ARBA00013278"/>
    </source>
</evidence>
<keyword evidence="12 20" id="KW-0378">Hydrolase</keyword>
<feature type="active site" description="Nucleophile" evidence="18">
    <location>
        <position position="225"/>
    </location>
</feature>
<dbReference type="CDD" id="cd00541">
    <property type="entry name" value="OMPLA"/>
    <property type="match status" value="1"/>
</dbReference>
<feature type="active site" description="Proton acceptor" evidence="18">
    <location>
        <position position="223"/>
    </location>
</feature>
<evidence type="ECO:0000256" key="20">
    <source>
        <dbReference type="RuleBase" id="RU366027"/>
    </source>
</evidence>
<evidence type="ECO:0000256" key="5">
    <source>
        <dbReference type="ARBA" id="ARBA00013179"/>
    </source>
</evidence>
<evidence type="ECO:0000256" key="15">
    <source>
        <dbReference type="ARBA" id="ARBA00023098"/>
    </source>
</evidence>
<dbReference type="PANTHER" id="PTHR40457">
    <property type="entry name" value="PHOSPHOLIPASE A1"/>
    <property type="match status" value="1"/>
</dbReference>
<evidence type="ECO:0000313" key="22">
    <source>
        <dbReference type="EMBL" id="SEP91143.1"/>
    </source>
</evidence>
<dbReference type="EC" id="3.1.1.4" evidence="6 20"/>
<accession>A0A1H9BRF0</accession>
<keyword evidence="14 20" id="KW-0442">Lipid degradation</keyword>
<dbReference type="GO" id="GO:0005509">
    <property type="term" value="F:calcium ion binding"/>
    <property type="evidence" value="ECO:0007669"/>
    <property type="project" value="TreeGrafter"/>
</dbReference>
<organism evidence="22 23">
    <name type="scientific">Ectothiorhodospira magna</name>
    <dbReference type="NCBI Taxonomy" id="867345"/>
    <lineage>
        <taxon>Bacteria</taxon>
        <taxon>Pseudomonadati</taxon>
        <taxon>Pseudomonadota</taxon>
        <taxon>Gammaproteobacteria</taxon>
        <taxon>Chromatiales</taxon>
        <taxon>Ectothiorhodospiraceae</taxon>
        <taxon>Ectothiorhodospira</taxon>
    </lineage>
</organism>
<evidence type="ECO:0000313" key="23">
    <source>
        <dbReference type="Proteomes" id="UP000199496"/>
    </source>
</evidence>
<evidence type="ECO:0000256" key="4">
    <source>
        <dbReference type="ARBA" id="ARBA00011702"/>
    </source>
</evidence>
<dbReference type="PANTHER" id="PTHR40457:SF1">
    <property type="entry name" value="PHOSPHOLIPASE A1"/>
    <property type="match status" value="1"/>
</dbReference>
<keyword evidence="15 20" id="KW-0443">Lipid metabolism</keyword>
<evidence type="ECO:0000256" key="13">
    <source>
        <dbReference type="ARBA" id="ARBA00022837"/>
    </source>
</evidence>
<comment type="similarity">
    <text evidence="3 20">Belongs to the phospholipase A1 family.</text>
</comment>
<reference evidence="22 23" key="1">
    <citation type="submission" date="2016-10" db="EMBL/GenBank/DDBJ databases">
        <authorList>
            <person name="de Groot N.N."/>
        </authorList>
    </citation>
    <scope>NUCLEOTIDE SEQUENCE [LARGE SCALE GENOMIC DNA]</scope>
    <source>
        <strain evidence="22 23">B7-7</strain>
    </source>
</reference>
<dbReference type="Proteomes" id="UP000199496">
    <property type="component" value="Unassembled WGS sequence"/>
</dbReference>
<comment type="function">
    <text evidence="20">Hydrolysis of phosphatidylcholine with phospholipase A2 (EC 3.1.1.4) and phospholipase A1 (EC 3.1.1.32) activities.</text>
</comment>
<comment type="subunit">
    <text evidence="4 20">Homodimer; dimerization is reversible, and the dimeric form is the active one.</text>
</comment>